<dbReference type="Gene3D" id="2.170.190.11">
    <property type="entry name" value="Molybdopterin biosynthesis moea protein, domain 3"/>
    <property type="match status" value="1"/>
</dbReference>
<evidence type="ECO:0000256" key="12">
    <source>
        <dbReference type="ARBA" id="ARBA00045519"/>
    </source>
</evidence>
<evidence type="ECO:0000256" key="14">
    <source>
        <dbReference type="SAM" id="MobiDB-lite"/>
    </source>
</evidence>
<feature type="transmembrane region" description="Helical" evidence="15">
    <location>
        <begin position="128"/>
        <end position="153"/>
    </location>
</feature>
<dbReference type="InterPro" id="IPR036688">
    <property type="entry name" value="MoeA_C_domain_IV_sf"/>
</dbReference>
<dbReference type="CDD" id="cd18178">
    <property type="entry name" value="ATP-synt_Vo_c_ATP6F_rpt2"/>
    <property type="match status" value="1"/>
</dbReference>
<dbReference type="Gene3D" id="3.40.980.10">
    <property type="entry name" value="MoaB/Mog-like domain"/>
    <property type="match status" value="2"/>
</dbReference>
<keyword evidence="7 15" id="KW-0812">Transmembrane</keyword>
<feature type="domain" description="MoaB/Mog" evidence="16">
    <location>
        <begin position="234"/>
        <end position="382"/>
    </location>
</feature>
<dbReference type="NCBIfam" id="NF045515">
    <property type="entry name" value="Glp_gephyrin"/>
    <property type="match status" value="1"/>
</dbReference>
<dbReference type="NCBIfam" id="TIGR00177">
    <property type="entry name" value="molyb_syn"/>
    <property type="match status" value="2"/>
</dbReference>
<keyword evidence="6" id="KW-0813">Transport</keyword>
<feature type="transmembrane region" description="Helical" evidence="15">
    <location>
        <begin position="165"/>
        <end position="190"/>
    </location>
</feature>
<dbReference type="Proteomes" id="UP001363622">
    <property type="component" value="Unassembled WGS sequence"/>
</dbReference>
<accession>A0ABR1KA47</accession>
<protein>
    <submittedName>
        <fullName evidence="17">Gephyrin</fullName>
    </submittedName>
</protein>
<evidence type="ECO:0000256" key="2">
    <source>
        <dbReference type="ARBA" id="ARBA00005046"/>
    </source>
</evidence>
<dbReference type="InterPro" id="IPR036425">
    <property type="entry name" value="MoaB/Mog-like_dom_sf"/>
</dbReference>
<feature type="transmembrane region" description="Helical" evidence="15">
    <location>
        <begin position="43"/>
        <end position="65"/>
    </location>
</feature>
<evidence type="ECO:0000256" key="15">
    <source>
        <dbReference type="SAM" id="Phobius"/>
    </source>
</evidence>
<feature type="domain" description="MoaB/Mog" evidence="16">
    <location>
        <begin position="656"/>
        <end position="806"/>
    </location>
</feature>
<evidence type="ECO:0000259" key="16">
    <source>
        <dbReference type="SMART" id="SM00852"/>
    </source>
</evidence>
<dbReference type="SUPFAM" id="SSF53218">
    <property type="entry name" value="Molybdenum cofactor biosynthesis proteins"/>
    <property type="match status" value="2"/>
</dbReference>
<sequence>MSLTYGAGGATAALTVIGLYMLFNGEGEAFNVGQFLESVSPYMWADMGIGLCIGLSVVGAAWGIFITGSSIIGGGVKAPRIRTKNLISIIFCEVVAIYGVIMSIVFSSKIQSVSGDALYSASNYYTGYALFWGGITVGMCNLVCGVSVGINGSSAALADAADPSLFVKILVIEIFSSVLGLFGLIIGLLVSGKAAKLRSIDAGAIRLGRSSRAGTRIIGNPYLNHDTMYTLKAAILVVSETASKDPSTEKCVDALNQVFAANGGDQWRVETTDIVPDSVLDIQRFIQRWTDSEDAVNLIVTSGGTGFATKDNTPEAVTPLIHKHASGLVHGMLAASLQVTPFAMMSRPVAGVRNKTMIITLPGSPKGAKENLEAILKLLPHACIQAAGADSRQLHSGGVKKLESEAGVSSGAKSDGQKAGHDHGHNHHHHHYGHGHAVPRAHTNPEDRPQSNDPSAGPTRRYRSSPYPMLSVEEALTLIAKHTPRPTVAKIPLDDKAIGCVLAEDIKAPENVPAFRASIVDGYAVRIPESGTFEKGVYPVALVSHAQAGVISPLQEGQIARITTGAPLPPDASAVVMVEDTVLKSKTADGAEEAEVELLTSEIEHGENVREVGSDVRAGDVIMKKGEGITVVGGELGLLASVGVREVTVYKKPVVGVLSTGDEIVEFDRPGELQLGEVRDTNRPTLLNAARAAGFEAVDLGIASDKPGTLETRLRSALRSVDVVITSGGVSMGELDLLKPTIERQLGGTIHFGRVSMKPGKPTTFATVPFKNNAGDPAHRVLFSLPGNPASAVTTFHLFVLPSLQQAAGVDPPGLPRVRVRLDADVRCDEKRAEFHRAVVRAARDGSGVLEAASTGGQRSSRIGSFKGANALLCLPVRRGVVARGEMVDALMMGEVRGA</sequence>
<dbReference type="InterPro" id="IPR035921">
    <property type="entry name" value="F/V-ATP_Csub_sf"/>
</dbReference>
<comment type="similarity">
    <text evidence="4">In the N-terminal section; belongs to the MoaB/Mog family.</text>
</comment>
<evidence type="ECO:0000256" key="8">
    <source>
        <dbReference type="ARBA" id="ARBA00022989"/>
    </source>
</evidence>
<dbReference type="PROSITE" id="PS01079">
    <property type="entry name" value="MOCF_BIOSYNTHESIS_2"/>
    <property type="match status" value="1"/>
</dbReference>
<evidence type="ECO:0000256" key="13">
    <source>
        <dbReference type="ARBA" id="ARBA00046480"/>
    </source>
</evidence>
<dbReference type="InterPro" id="IPR008284">
    <property type="entry name" value="MoCF_biosynth_CS"/>
</dbReference>
<feature type="region of interest" description="Disordered" evidence="14">
    <location>
        <begin position="395"/>
        <end position="465"/>
    </location>
</feature>
<dbReference type="InterPro" id="IPR005111">
    <property type="entry name" value="MoeA_C_domain_IV"/>
</dbReference>
<evidence type="ECO:0000256" key="5">
    <source>
        <dbReference type="ARBA" id="ARBA00008339"/>
    </source>
</evidence>
<comment type="similarity">
    <text evidence="5">In the C-terminal section; belongs to the MoeA family.</text>
</comment>
<keyword evidence="11" id="KW-0501">Molybdenum cofactor biosynthesis</keyword>
<feature type="transmembrane region" description="Helical" evidence="15">
    <location>
        <begin position="86"/>
        <end position="108"/>
    </location>
</feature>
<dbReference type="SUPFAM" id="SSF63882">
    <property type="entry name" value="MoeA N-terminal region -like"/>
    <property type="match status" value="1"/>
</dbReference>
<dbReference type="InterPro" id="IPR000245">
    <property type="entry name" value="ATPase_proteolipid_csu"/>
</dbReference>
<dbReference type="Pfam" id="PF00137">
    <property type="entry name" value="ATP-synt_C"/>
    <property type="match status" value="2"/>
</dbReference>
<evidence type="ECO:0000256" key="7">
    <source>
        <dbReference type="ARBA" id="ARBA00022692"/>
    </source>
</evidence>
<feature type="compositionally biased region" description="Basic residues" evidence="14">
    <location>
        <begin position="424"/>
        <end position="439"/>
    </location>
</feature>
<evidence type="ECO:0000256" key="10">
    <source>
        <dbReference type="ARBA" id="ARBA00023136"/>
    </source>
</evidence>
<dbReference type="Gene3D" id="1.20.120.610">
    <property type="entry name" value="lithium bound rotor ring of v- atpase"/>
    <property type="match status" value="1"/>
</dbReference>
<name>A0ABR1KA47_9PEZI</name>
<dbReference type="Gene3D" id="2.40.340.10">
    <property type="entry name" value="MoeA, C-terminal, domain IV"/>
    <property type="match status" value="1"/>
</dbReference>
<keyword evidence="9" id="KW-0406">Ion transport</keyword>
<dbReference type="PANTHER" id="PTHR10192">
    <property type="entry name" value="MOLYBDOPTERIN BIOSYNTHESIS PROTEIN"/>
    <property type="match status" value="1"/>
</dbReference>
<comment type="caution">
    <text evidence="17">The sequence shown here is derived from an EMBL/GenBank/DDBJ whole genome shotgun (WGS) entry which is preliminary data.</text>
</comment>
<dbReference type="PANTHER" id="PTHR10192:SF5">
    <property type="entry name" value="GEPHYRIN"/>
    <property type="match status" value="1"/>
</dbReference>
<evidence type="ECO:0000256" key="9">
    <source>
        <dbReference type="ARBA" id="ARBA00023065"/>
    </source>
</evidence>
<comment type="function">
    <text evidence="12">Proton-conducting pore forming subunit of the V0 complex of vacuolar(H+)-ATPase (V-ATPase), a multisubunit enzyme composed of a peripheral complex (V1) that hydrolyzes ATP and a membrane integral complex (V0) that translocates protons. V-ATPase is responsible for acidifying and maintaining the pH of intracellular compartments.</text>
</comment>
<dbReference type="PRINTS" id="PR00122">
    <property type="entry name" value="VACATPASE"/>
</dbReference>
<keyword evidence="8 15" id="KW-1133">Transmembrane helix</keyword>
<dbReference type="InterPro" id="IPR038987">
    <property type="entry name" value="MoeA-like"/>
</dbReference>
<dbReference type="Pfam" id="PF00994">
    <property type="entry name" value="MoCF_biosynth"/>
    <property type="match status" value="2"/>
</dbReference>
<dbReference type="CDD" id="cd00887">
    <property type="entry name" value="MoeA"/>
    <property type="match status" value="1"/>
</dbReference>
<evidence type="ECO:0000256" key="4">
    <source>
        <dbReference type="ARBA" id="ARBA00007589"/>
    </source>
</evidence>
<comment type="similarity">
    <text evidence="3">Belongs to the V-ATPase proteolipid subunit family.</text>
</comment>
<dbReference type="Pfam" id="PF03454">
    <property type="entry name" value="MoeA_C"/>
    <property type="match status" value="1"/>
</dbReference>
<dbReference type="EMBL" id="JBBPHU010000013">
    <property type="protein sequence ID" value="KAK7510847.1"/>
    <property type="molecule type" value="Genomic_DNA"/>
</dbReference>
<evidence type="ECO:0000313" key="17">
    <source>
        <dbReference type="EMBL" id="KAK7510847.1"/>
    </source>
</evidence>
<dbReference type="InterPro" id="IPR005110">
    <property type="entry name" value="MoeA_linker/N"/>
</dbReference>
<reference evidence="17 18" key="1">
    <citation type="submission" date="2024-04" db="EMBL/GenBank/DDBJ databases">
        <title>Phyllosticta paracitricarpa is synonymous to the EU quarantine fungus P. citricarpa based on phylogenomic analyses.</title>
        <authorList>
            <consortium name="Lawrence Berkeley National Laboratory"/>
            <person name="Van Ingen-Buijs V.A."/>
            <person name="Van Westerhoven A.C."/>
            <person name="Haridas S."/>
            <person name="Skiadas P."/>
            <person name="Martin F."/>
            <person name="Groenewald J.Z."/>
            <person name="Crous P.W."/>
            <person name="Seidl M.F."/>
        </authorList>
    </citation>
    <scope>NUCLEOTIDE SEQUENCE [LARGE SCALE GENOMIC DNA]</scope>
    <source>
        <strain evidence="17 18">CBS 123371</strain>
    </source>
</reference>
<dbReference type="InterPro" id="IPR001453">
    <property type="entry name" value="MoaB/Mog_dom"/>
</dbReference>
<keyword evidence="18" id="KW-1185">Reference proteome</keyword>
<dbReference type="Pfam" id="PF03453">
    <property type="entry name" value="MoeA_N"/>
    <property type="match status" value="1"/>
</dbReference>
<dbReference type="SUPFAM" id="SSF81333">
    <property type="entry name" value="F1F0 ATP synthase subunit C"/>
    <property type="match status" value="2"/>
</dbReference>
<dbReference type="CDD" id="cd18177">
    <property type="entry name" value="ATP-synt_Vo_c_ATP6F_rpt1"/>
    <property type="match status" value="1"/>
</dbReference>
<dbReference type="CDD" id="cd00886">
    <property type="entry name" value="MogA_MoaB"/>
    <property type="match status" value="1"/>
</dbReference>
<dbReference type="SUPFAM" id="SSF63867">
    <property type="entry name" value="MoeA C-terminal domain-like"/>
    <property type="match status" value="1"/>
</dbReference>
<comment type="subcellular location">
    <subcellularLocation>
        <location evidence="1">Membrane</location>
        <topology evidence="1">Multi-pass membrane protein</topology>
    </subcellularLocation>
</comment>
<evidence type="ECO:0000256" key="6">
    <source>
        <dbReference type="ARBA" id="ARBA00022448"/>
    </source>
</evidence>
<evidence type="ECO:0000313" key="18">
    <source>
        <dbReference type="Proteomes" id="UP001363622"/>
    </source>
</evidence>
<dbReference type="InterPro" id="IPR002379">
    <property type="entry name" value="ATPase_proteolipid_c-like_dom"/>
</dbReference>
<proteinExistence type="inferred from homology"/>
<feature type="transmembrane region" description="Helical" evidence="15">
    <location>
        <begin position="5"/>
        <end position="23"/>
    </location>
</feature>
<keyword evidence="10 15" id="KW-0472">Membrane</keyword>
<dbReference type="Gene3D" id="3.90.105.10">
    <property type="entry name" value="Molybdopterin biosynthesis moea protein, domain 2"/>
    <property type="match status" value="1"/>
</dbReference>
<gene>
    <name evidence="17" type="ORF">IWZ03DRAFT_353794</name>
</gene>
<evidence type="ECO:0000256" key="3">
    <source>
        <dbReference type="ARBA" id="ARBA00007296"/>
    </source>
</evidence>
<evidence type="ECO:0000256" key="11">
    <source>
        <dbReference type="ARBA" id="ARBA00023150"/>
    </source>
</evidence>
<comment type="pathway">
    <text evidence="2">Cofactor biosynthesis; molybdopterin biosynthesis.</text>
</comment>
<dbReference type="InterPro" id="IPR036135">
    <property type="entry name" value="MoeA_linker/N_sf"/>
</dbReference>
<dbReference type="SMART" id="SM00852">
    <property type="entry name" value="MoCF_biosynth"/>
    <property type="match status" value="2"/>
</dbReference>
<organism evidence="17 18">
    <name type="scientific">Phyllosticta citriasiana</name>
    <dbReference type="NCBI Taxonomy" id="595635"/>
    <lineage>
        <taxon>Eukaryota</taxon>
        <taxon>Fungi</taxon>
        <taxon>Dikarya</taxon>
        <taxon>Ascomycota</taxon>
        <taxon>Pezizomycotina</taxon>
        <taxon>Dothideomycetes</taxon>
        <taxon>Dothideomycetes incertae sedis</taxon>
        <taxon>Botryosphaeriales</taxon>
        <taxon>Phyllostictaceae</taxon>
        <taxon>Phyllosticta</taxon>
    </lineage>
</organism>
<comment type="subunit">
    <text evidence="13">V-ATPase is a heteromultimeric enzyme composed of a peripheral catalytic V1 complex (components A to H) attached to an integral membrane V0 proton pore complex (components: a, c, c', c'', d, e, f and VOA1). The decameric c-ring forms the proton-conducting pore, and is composed of eight proteolipid subunits c, one subunit c' and one subunit c''.</text>
</comment>
<evidence type="ECO:0000256" key="1">
    <source>
        <dbReference type="ARBA" id="ARBA00004141"/>
    </source>
</evidence>